<organism evidence="2 3">
    <name type="scientific">Saprospira grandis (strain Lewin)</name>
    <dbReference type="NCBI Taxonomy" id="984262"/>
    <lineage>
        <taxon>Bacteria</taxon>
        <taxon>Pseudomonadati</taxon>
        <taxon>Bacteroidota</taxon>
        <taxon>Saprospiria</taxon>
        <taxon>Saprospirales</taxon>
        <taxon>Saprospiraceae</taxon>
        <taxon>Saprospira</taxon>
    </lineage>
</organism>
<feature type="region of interest" description="Disordered" evidence="1">
    <location>
        <begin position="34"/>
        <end position="54"/>
    </location>
</feature>
<dbReference type="HOGENOM" id="CLU_3047874_0_0_10"/>
<keyword evidence="3" id="KW-1185">Reference proteome</keyword>
<evidence type="ECO:0000313" key="3">
    <source>
        <dbReference type="Proteomes" id="UP000007519"/>
    </source>
</evidence>
<dbReference type="KEGG" id="sgn:SGRA_3626"/>
<name>H6L5V0_SAPGL</name>
<evidence type="ECO:0000313" key="2">
    <source>
        <dbReference type="EMBL" id="AFC26350.1"/>
    </source>
</evidence>
<sequence length="54" mass="5544">MIYLAKQLGLSGKGAQPPWARQGHWPSAAERVAVRPDPGGEAAAGPNRPVSPAA</sequence>
<accession>H6L5V0</accession>
<protein>
    <submittedName>
        <fullName evidence="2">Uncharacterized protein</fullName>
    </submittedName>
</protein>
<dbReference type="Proteomes" id="UP000007519">
    <property type="component" value="Chromosome"/>
</dbReference>
<dbReference type="EMBL" id="CP002831">
    <property type="protein sequence ID" value="AFC26350.1"/>
    <property type="molecule type" value="Genomic_DNA"/>
</dbReference>
<dbReference type="AlphaFoldDB" id="H6L5V0"/>
<evidence type="ECO:0000256" key="1">
    <source>
        <dbReference type="SAM" id="MobiDB-lite"/>
    </source>
</evidence>
<reference evidence="2 3" key="1">
    <citation type="journal article" date="2012" name="Stand. Genomic Sci.">
        <title>Complete genome sequencing and analysis of Saprospira grandis str. Lewin, a predatory marine bacterium.</title>
        <authorList>
            <person name="Saw J.H."/>
            <person name="Yuryev A."/>
            <person name="Kanbe M."/>
            <person name="Hou S."/>
            <person name="Young A.G."/>
            <person name="Aizawa S."/>
            <person name="Alam M."/>
        </authorList>
    </citation>
    <scope>NUCLEOTIDE SEQUENCE [LARGE SCALE GENOMIC DNA]</scope>
    <source>
        <strain evidence="2 3">Lewin</strain>
    </source>
</reference>
<proteinExistence type="predicted"/>
<gene>
    <name evidence="2" type="ordered locus">SGRA_3626</name>
</gene>